<dbReference type="PANTHER" id="PTHR37038">
    <property type="entry name" value="TRANSCRIPTIONAL REGULATOR-RELATED"/>
    <property type="match status" value="1"/>
</dbReference>
<dbReference type="PROSITE" id="PS50943">
    <property type="entry name" value="HTH_CROC1"/>
    <property type="match status" value="1"/>
</dbReference>
<protein>
    <submittedName>
        <fullName evidence="2">Helix-turn-helix transcriptional regulator</fullName>
    </submittedName>
</protein>
<keyword evidence="3" id="KW-1185">Reference proteome</keyword>
<dbReference type="CDD" id="cd00093">
    <property type="entry name" value="HTH_XRE"/>
    <property type="match status" value="1"/>
</dbReference>
<dbReference type="AlphaFoldDB" id="A0A940PDA5"/>
<dbReference type="InterPro" id="IPR010982">
    <property type="entry name" value="Lambda_DNA-bd_dom_sf"/>
</dbReference>
<comment type="caution">
    <text evidence="2">The sequence shown here is derived from an EMBL/GenBank/DDBJ whole genome shotgun (WGS) entry which is preliminary data.</text>
</comment>
<reference evidence="2" key="1">
    <citation type="submission" date="2020-12" db="EMBL/GenBank/DDBJ databases">
        <title>Vagococcus allomyrinae sp. nov. and Enterococcus lavae sp. nov., isolated from the larvae of Allomyrina dichotoma.</title>
        <authorList>
            <person name="Lee S.D."/>
        </authorList>
    </citation>
    <scope>NUCLEOTIDE SEQUENCE</scope>
    <source>
        <strain evidence="2">BWB3-3</strain>
    </source>
</reference>
<proteinExistence type="predicted"/>
<dbReference type="InterPro" id="IPR053163">
    <property type="entry name" value="HTH-type_regulator_Rgg"/>
</dbReference>
<dbReference type="InterPro" id="IPR001387">
    <property type="entry name" value="Cro/C1-type_HTH"/>
</dbReference>
<dbReference type="InterPro" id="IPR010057">
    <property type="entry name" value="Transcription_activator_Rgg_C"/>
</dbReference>
<dbReference type="EMBL" id="JAEEGA010000010">
    <property type="protein sequence ID" value="MBP1042467.1"/>
    <property type="molecule type" value="Genomic_DNA"/>
</dbReference>
<dbReference type="Proteomes" id="UP000674938">
    <property type="component" value="Unassembled WGS sequence"/>
</dbReference>
<gene>
    <name evidence="2" type="ORF">I6N95_15720</name>
</gene>
<sequence>MDYGRTYKFIRESKKLKQSYICGTAMSRSTLSKFENGKLMLSIEKFDYLLRQIDMPYDEFMFISSKYKKDQKTQILDIFFQLFPNSNNDLLKNLILQCDNYLINSDEWQIRAIRDISKSLMAMNDNTEITCISKVLVNDIWQKLATYDEWYLNELQFINCCLFYFPLDTSLKIGNELMNRINDFDAFKNTLPLQISILLNLSLLLLQEQRYQESLKFSEKALALSKRLRRYDYWAISTIQYAIASGDTKKIDDVLKQIYDLEDYDLHHSLQNEIEELGK</sequence>
<name>A0A940PDA5_9ENTE</name>
<dbReference type="GO" id="GO:0003677">
    <property type="term" value="F:DNA binding"/>
    <property type="evidence" value="ECO:0007669"/>
    <property type="project" value="InterPro"/>
</dbReference>
<dbReference type="SUPFAM" id="SSF47413">
    <property type="entry name" value="lambda repressor-like DNA-binding domains"/>
    <property type="match status" value="1"/>
</dbReference>
<feature type="domain" description="HTH cro/C1-type" evidence="1">
    <location>
        <begin position="8"/>
        <end position="60"/>
    </location>
</feature>
<evidence type="ECO:0000313" key="3">
    <source>
        <dbReference type="Proteomes" id="UP000674938"/>
    </source>
</evidence>
<accession>A0A940PDA5</accession>
<dbReference type="Pfam" id="PF21259">
    <property type="entry name" value="Rgg_C"/>
    <property type="match status" value="1"/>
</dbReference>
<dbReference type="PANTHER" id="PTHR37038:SF13">
    <property type="entry name" value="HTH CRO_C1-TYPE DOMAIN-CONTAINING PROTEIN"/>
    <property type="match status" value="1"/>
</dbReference>
<dbReference type="Gene3D" id="1.25.40.10">
    <property type="entry name" value="Tetratricopeptide repeat domain"/>
    <property type="match status" value="1"/>
</dbReference>
<evidence type="ECO:0000313" key="2">
    <source>
        <dbReference type="EMBL" id="MBP1042467.1"/>
    </source>
</evidence>
<dbReference type="InterPro" id="IPR011990">
    <property type="entry name" value="TPR-like_helical_dom_sf"/>
</dbReference>
<organism evidence="2 3">
    <name type="scientific">Vagococcus allomyrinae</name>
    <dbReference type="NCBI Taxonomy" id="2794353"/>
    <lineage>
        <taxon>Bacteria</taxon>
        <taxon>Bacillati</taxon>
        <taxon>Bacillota</taxon>
        <taxon>Bacilli</taxon>
        <taxon>Lactobacillales</taxon>
        <taxon>Enterococcaceae</taxon>
        <taxon>Vagococcus</taxon>
    </lineage>
</organism>
<evidence type="ECO:0000259" key="1">
    <source>
        <dbReference type="PROSITE" id="PS50943"/>
    </source>
</evidence>
<dbReference type="RefSeq" id="WP_209529677.1">
    <property type="nucleotide sequence ID" value="NZ_JAEEGA010000010.1"/>
</dbReference>